<sequence>MACTAFDYVRGMHPLLARLDRWLVANRPGYHAGLEPGASGTDIDEVARQVDGDLPPLLRELLTWRNGQSADNEGVLESAWSLMSTEEIATTMDDMAWLVENDDFADFWSTDWVPFLASGCGDHMCIDLRAAFGGEPGQIVYYSSEGYREVAYPSLQAWLETFVVALETGRFEDRGEDCWEPADRASYEAFVAERHPGYPVELGVPQPTVRDEFFADSVGEFHQLAHAVDPGRLRAVLRDTGLDNEVVGGAFDRLIEIRTRGKTAGEK</sequence>
<dbReference type="InterPro" id="IPR018958">
    <property type="entry name" value="Knr4/Smi1-like_dom"/>
</dbReference>
<dbReference type="SMART" id="SM00860">
    <property type="entry name" value="SMI1_KNR4"/>
    <property type="match status" value="1"/>
</dbReference>
<keyword evidence="3" id="KW-1185">Reference proteome</keyword>
<proteinExistence type="predicted"/>
<dbReference type="Gene3D" id="3.40.1580.10">
    <property type="entry name" value="SMI1/KNR4-like"/>
    <property type="match status" value="1"/>
</dbReference>
<reference evidence="2 3" key="1">
    <citation type="submission" date="2024-10" db="EMBL/GenBank/DDBJ databases">
        <title>The Natural Products Discovery Center: Release of the First 8490 Sequenced Strains for Exploring Actinobacteria Biosynthetic Diversity.</title>
        <authorList>
            <person name="Kalkreuter E."/>
            <person name="Kautsar S.A."/>
            <person name="Yang D."/>
            <person name="Bader C.D."/>
            <person name="Teijaro C.N."/>
            <person name="Fluegel L."/>
            <person name="Davis C.M."/>
            <person name="Simpson J.R."/>
            <person name="Lauterbach L."/>
            <person name="Steele A.D."/>
            <person name="Gui C."/>
            <person name="Meng S."/>
            <person name="Li G."/>
            <person name="Viehrig K."/>
            <person name="Ye F."/>
            <person name="Su P."/>
            <person name="Kiefer A.F."/>
            <person name="Nichols A."/>
            <person name="Cepeda A.J."/>
            <person name="Yan W."/>
            <person name="Fan B."/>
            <person name="Jiang Y."/>
            <person name="Adhikari A."/>
            <person name="Zheng C.-J."/>
            <person name="Schuster L."/>
            <person name="Cowan T.M."/>
            <person name="Smanski M.J."/>
            <person name="Chevrette M.G."/>
            <person name="De Carvalho L.P.S."/>
            <person name="Shen B."/>
        </authorList>
    </citation>
    <scope>NUCLEOTIDE SEQUENCE [LARGE SCALE GENOMIC DNA]</scope>
    <source>
        <strain evidence="2 3">NPDC004550</strain>
    </source>
</reference>
<dbReference type="PANTHER" id="PTHR47432">
    <property type="entry name" value="CELL WALL ASSEMBLY REGULATOR SMI1"/>
    <property type="match status" value="1"/>
</dbReference>
<protein>
    <submittedName>
        <fullName evidence="2">SMI1/KNR4 family protein</fullName>
    </submittedName>
</protein>
<comment type="caution">
    <text evidence="2">The sequence shown here is derived from an EMBL/GenBank/DDBJ whole genome shotgun (WGS) entry which is preliminary data.</text>
</comment>
<evidence type="ECO:0000313" key="2">
    <source>
        <dbReference type="EMBL" id="MFF0456008.1"/>
    </source>
</evidence>
<evidence type="ECO:0000259" key="1">
    <source>
        <dbReference type="SMART" id="SM00860"/>
    </source>
</evidence>
<dbReference type="InterPro" id="IPR037883">
    <property type="entry name" value="Knr4/Smi1-like_sf"/>
</dbReference>
<dbReference type="Pfam" id="PF09346">
    <property type="entry name" value="SMI1_KNR4"/>
    <property type="match status" value="1"/>
</dbReference>
<dbReference type="EMBL" id="JBIALX010000008">
    <property type="protein sequence ID" value="MFF0456008.1"/>
    <property type="molecule type" value="Genomic_DNA"/>
</dbReference>
<gene>
    <name evidence="2" type="ORF">ACFYTH_21800</name>
</gene>
<dbReference type="PANTHER" id="PTHR47432:SF1">
    <property type="entry name" value="CELL WALL ASSEMBLY REGULATOR SMI1"/>
    <property type="match status" value="1"/>
</dbReference>
<dbReference type="Proteomes" id="UP001601521">
    <property type="component" value="Unassembled WGS sequence"/>
</dbReference>
<organism evidence="2 3">
    <name type="scientific">Nocardia africana</name>
    <dbReference type="NCBI Taxonomy" id="134964"/>
    <lineage>
        <taxon>Bacteria</taxon>
        <taxon>Bacillati</taxon>
        <taxon>Actinomycetota</taxon>
        <taxon>Actinomycetes</taxon>
        <taxon>Mycobacteriales</taxon>
        <taxon>Nocardiaceae</taxon>
        <taxon>Nocardia</taxon>
    </lineage>
</organism>
<accession>A0ABW6NLK2</accession>
<dbReference type="InterPro" id="IPR051873">
    <property type="entry name" value="KNR4/SMI1_regulator"/>
</dbReference>
<feature type="domain" description="Knr4/Smi1-like" evidence="1">
    <location>
        <begin position="37"/>
        <end position="161"/>
    </location>
</feature>
<dbReference type="RefSeq" id="WP_387252919.1">
    <property type="nucleotide sequence ID" value="NZ_JBIALX010000008.1"/>
</dbReference>
<name>A0ABW6NLK2_9NOCA</name>
<evidence type="ECO:0000313" key="3">
    <source>
        <dbReference type="Proteomes" id="UP001601521"/>
    </source>
</evidence>
<dbReference type="SUPFAM" id="SSF160631">
    <property type="entry name" value="SMI1/KNR4-like"/>
    <property type="match status" value="1"/>
</dbReference>